<keyword evidence="1" id="KW-0812">Transmembrane</keyword>
<evidence type="ECO:0000313" key="3">
    <source>
        <dbReference type="Proteomes" id="UP000004095"/>
    </source>
</evidence>
<dbReference type="AlphaFoldDB" id="A1ZE52"/>
<feature type="transmembrane region" description="Helical" evidence="1">
    <location>
        <begin position="12"/>
        <end position="29"/>
    </location>
</feature>
<evidence type="ECO:0000313" key="2">
    <source>
        <dbReference type="EMBL" id="EAY31360.1"/>
    </source>
</evidence>
<keyword evidence="1" id="KW-1133">Transmembrane helix</keyword>
<reference evidence="2 3" key="1">
    <citation type="submission" date="2007-01" db="EMBL/GenBank/DDBJ databases">
        <authorList>
            <person name="Haygood M."/>
            <person name="Podell S."/>
            <person name="Anderson C."/>
            <person name="Hopkinson B."/>
            <person name="Roe K."/>
            <person name="Barbeau K."/>
            <person name="Gaasterland T."/>
            <person name="Ferriera S."/>
            <person name="Johnson J."/>
            <person name="Kravitz S."/>
            <person name="Beeson K."/>
            <person name="Sutton G."/>
            <person name="Rogers Y.-H."/>
            <person name="Friedman R."/>
            <person name="Frazier M."/>
            <person name="Venter J.C."/>
        </authorList>
    </citation>
    <scope>NUCLEOTIDE SEQUENCE [LARGE SCALE GENOMIC DNA]</scope>
    <source>
        <strain evidence="2 3">ATCC 23134</strain>
    </source>
</reference>
<protein>
    <submittedName>
        <fullName evidence="2">Uncharacterized protein</fullName>
    </submittedName>
</protein>
<gene>
    <name evidence="2" type="ORF">M23134_04193</name>
</gene>
<organism evidence="2 3">
    <name type="scientific">Microscilla marina ATCC 23134</name>
    <dbReference type="NCBI Taxonomy" id="313606"/>
    <lineage>
        <taxon>Bacteria</taxon>
        <taxon>Pseudomonadati</taxon>
        <taxon>Bacteroidota</taxon>
        <taxon>Cytophagia</taxon>
        <taxon>Cytophagales</taxon>
        <taxon>Microscillaceae</taxon>
        <taxon>Microscilla</taxon>
    </lineage>
</organism>
<sequence length="37" mass="4220">MYINVASFRFSLLVYIYAGNLYLLGLPLIKQLALINT</sequence>
<proteinExistence type="predicted"/>
<comment type="caution">
    <text evidence="2">The sequence shown here is derived from an EMBL/GenBank/DDBJ whole genome shotgun (WGS) entry which is preliminary data.</text>
</comment>
<keyword evidence="3" id="KW-1185">Reference proteome</keyword>
<name>A1ZE52_MICM2</name>
<accession>A1ZE52</accession>
<keyword evidence="1" id="KW-0472">Membrane</keyword>
<evidence type="ECO:0000256" key="1">
    <source>
        <dbReference type="SAM" id="Phobius"/>
    </source>
</evidence>
<dbReference type="Proteomes" id="UP000004095">
    <property type="component" value="Unassembled WGS sequence"/>
</dbReference>
<dbReference type="EMBL" id="AAWS01000003">
    <property type="protein sequence ID" value="EAY31360.1"/>
    <property type="molecule type" value="Genomic_DNA"/>
</dbReference>